<gene>
    <name evidence="9" type="ORF">BSL78_17714</name>
</gene>
<evidence type="ECO:0000256" key="7">
    <source>
        <dbReference type="ARBA" id="ARBA00023136"/>
    </source>
</evidence>
<dbReference type="Pfam" id="PF01496">
    <property type="entry name" value="V_ATPase_I"/>
    <property type="match status" value="1"/>
</dbReference>
<dbReference type="GO" id="GO:0046961">
    <property type="term" value="F:proton-transporting ATPase activity, rotational mechanism"/>
    <property type="evidence" value="ECO:0007669"/>
    <property type="project" value="InterPro"/>
</dbReference>
<keyword evidence="3 8" id="KW-0813">Transport</keyword>
<dbReference type="EMBL" id="MRZV01000714">
    <property type="protein sequence ID" value="PIK45439.1"/>
    <property type="molecule type" value="Genomic_DNA"/>
</dbReference>
<name>A0A2G8KBV2_STIJA</name>
<evidence type="ECO:0000256" key="2">
    <source>
        <dbReference type="ARBA" id="ARBA00009904"/>
    </source>
</evidence>
<evidence type="ECO:0000256" key="5">
    <source>
        <dbReference type="ARBA" id="ARBA00022989"/>
    </source>
</evidence>
<dbReference type="Proteomes" id="UP000230750">
    <property type="component" value="Unassembled WGS sequence"/>
</dbReference>
<dbReference type="GO" id="GO:0007035">
    <property type="term" value="P:vacuolar acidification"/>
    <property type="evidence" value="ECO:0007669"/>
    <property type="project" value="TreeGrafter"/>
</dbReference>
<dbReference type="GO" id="GO:0016471">
    <property type="term" value="C:vacuolar proton-transporting V-type ATPase complex"/>
    <property type="evidence" value="ECO:0007669"/>
    <property type="project" value="TreeGrafter"/>
</dbReference>
<proteinExistence type="inferred from homology"/>
<dbReference type="AlphaFoldDB" id="A0A2G8KBV2"/>
<dbReference type="InterPro" id="IPR002490">
    <property type="entry name" value="V-ATPase_116kDa_su"/>
</dbReference>
<comment type="subcellular location">
    <subcellularLocation>
        <location evidence="1">Membrane</location>
        <topology evidence="1">Multi-pass membrane protein</topology>
    </subcellularLocation>
</comment>
<accession>A0A2G8KBV2</accession>
<keyword evidence="5" id="KW-1133">Transmembrane helix</keyword>
<evidence type="ECO:0000313" key="10">
    <source>
        <dbReference type="Proteomes" id="UP000230750"/>
    </source>
</evidence>
<dbReference type="PANTHER" id="PTHR11629">
    <property type="entry name" value="VACUOLAR PROTON ATPASES"/>
    <property type="match status" value="1"/>
</dbReference>
<evidence type="ECO:0000256" key="6">
    <source>
        <dbReference type="ARBA" id="ARBA00023065"/>
    </source>
</evidence>
<evidence type="ECO:0000313" key="9">
    <source>
        <dbReference type="EMBL" id="PIK45439.1"/>
    </source>
</evidence>
<dbReference type="PANTHER" id="PTHR11629:SF63">
    <property type="entry name" value="V-TYPE PROTON ATPASE SUBUNIT A"/>
    <property type="match status" value="1"/>
</dbReference>
<dbReference type="GO" id="GO:0051117">
    <property type="term" value="F:ATPase binding"/>
    <property type="evidence" value="ECO:0007669"/>
    <property type="project" value="TreeGrafter"/>
</dbReference>
<protein>
    <recommendedName>
        <fullName evidence="8">V-type proton ATPase subunit a</fullName>
    </recommendedName>
</protein>
<dbReference type="GO" id="GO:0033179">
    <property type="term" value="C:proton-transporting V-type ATPase, V0 domain"/>
    <property type="evidence" value="ECO:0007669"/>
    <property type="project" value="InterPro"/>
</dbReference>
<evidence type="ECO:0000256" key="4">
    <source>
        <dbReference type="ARBA" id="ARBA00022692"/>
    </source>
</evidence>
<comment type="caution">
    <text evidence="9">The sequence shown here is derived from an EMBL/GenBank/DDBJ whole genome shotgun (WGS) entry which is preliminary data.</text>
</comment>
<dbReference type="OrthoDB" id="10264220at2759"/>
<keyword evidence="6 8" id="KW-0406">Ion transport</keyword>
<organism evidence="9 10">
    <name type="scientific">Stichopus japonicus</name>
    <name type="common">Sea cucumber</name>
    <dbReference type="NCBI Taxonomy" id="307972"/>
    <lineage>
        <taxon>Eukaryota</taxon>
        <taxon>Metazoa</taxon>
        <taxon>Echinodermata</taxon>
        <taxon>Eleutherozoa</taxon>
        <taxon>Echinozoa</taxon>
        <taxon>Holothuroidea</taxon>
        <taxon>Aspidochirotacea</taxon>
        <taxon>Aspidochirotida</taxon>
        <taxon>Stichopodidae</taxon>
        <taxon>Apostichopus</taxon>
    </lineage>
</organism>
<reference evidence="9 10" key="1">
    <citation type="journal article" date="2017" name="PLoS Biol.">
        <title>The sea cucumber genome provides insights into morphological evolution and visceral regeneration.</title>
        <authorList>
            <person name="Zhang X."/>
            <person name="Sun L."/>
            <person name="Yuan J."/>
            <person name="Sun Y."/>
            <person name="Gao Y."/>
            <person name="Zhang L."/>
            <person name="Li S."/>
            <person name="Dai H."/>
            <person name="Hamel J.F."/>
            <person name="Liu C."/>
            <person name="Yu Y."/>
            <person name="Liu S."/>
            <person name="Lin W."/>
            <person name="Guo K."/>
            <person name="Jin S."/>
            <person name="Xu P."/>
            <person name="Storey K.B."/>
            <person name="Huan P."/>
            <person name="Zhang T."/>
            <person name="Zhou Y."/>
            <person name="Zhang J."/>
            <person name="Lin C."/>
            <person name="Li X."/>
            <person name="Xing L."/>
            <person name="Huo D."/>
            <person name="Sun M."/>
            <person name="Wang L."/>
            <person name="Mercier A."/>
            <person name="Li F."/>
            <person name="Yang H."/>
            <person name="Xiang J."/>
        </authorList>
    </citation>
    <scope>NUCLEOTIDE SEQUENCE [LARGE SCALE GENOMIC DNA]</scope>
    <source>
        <strain evidence="9">Shaxun</strain>
        <tissue evidence="9">Muscle</tissue>
    </source>
</reference>
<evidence type="ECO:0000256" key="8">
    <source>
        <dbReference type="RuleBase" id="RU361189"/>
    </source>
</evidence>
<comment type="function">
    <text evidence="8">Essential component of the vacuolar proton pump (V-ATPase), a multimeric enzyme that catalyzes the translocation of protons across the membranes. Required for assembly and activity of the V-ATPase.</text>
</comment>
<keyword evidence="10" id="KW-1185">Reference proteome</keyword>
<evidence type="ECO:0000256" key="3">
    <source>
        <dbReference type="ARBA" id="ARBA00022448"/>
    </source>
</evidence>
<evidence type="ECO:0000256" key="1">
    <source>
        <dbReference type="ARBA" id="ARBA00004141"/>
    </source>
</evidence>
<comment type="similarity">
    <text evidence="2 8">Belongs to the V-ATPase 116 kDa subunit family.</text>
</comment>
<sequence>MGSLFRSEEMCKAQLFLQSEAAYSCVSELGELGLVQFRDAIFEKLENEIREVNSNQEALKRNFLELTELKHILRKTQHFFDEAELHHQQIHDADKDEEAHSLLGEEGPRIGQALRLGFVAGAIERERLPAFEQMLWRVCRGNVYLRHAQIETQLKDPSTGDEMLKNVFIIFFQGDQLKSRVKMICEGFRAMLYPCPETQSERREMAMGVMTRLEDFQAVLRQTEEHRMLVLVSAARKLSVWFIKVRKLKAIYHTMNLFNLDVTQKCLIAECWCPVTDLHLIQLALRRGTVNYRTCLLPPRCHEH</sequence>
<keyword evidence="7" id="KW-0472">Membrane</keyword>
<dbReference type="GO" id="GO:0005886">
    <property type="term" value="C:plasma membrane"/>
    <property type="evidence" value="ECO:0007669"/>
    <property type="project" value="TreeGrafter"/>
</dbReference>
<keyword evidence="4" id="KW-0812">Transmembrane</keyword>
<keyword evidence="8" id="KW-0375">Hydrogen ion transport</keyword>
<dbReference type="STRING" id="307972.A0A2G8KBV2"/>